<dbReference type="Pfam" id="PF23356">
    <property type="entry name" value="TPR_PEP5_VPS11"/>
    <property type="match status" value="1"/>
</dbReference>
<evidence type="ECO:0000256" key="12">
    <source>
        <dbReference type="SAM" id="MobiDB-lite"/>
    </source>
</evidence>
<feature type="region of interest" description="Disordered" evidence="12">
    <location>
        <begin position="902"/>
        <end position="976"/>
    </location>
</feature>
<evidence type="ECO:0000259" key="13">
    <source>
        <dbReference type="PROSITE" id="PS50089"/>
    </source>
</evidence>
<evidence type="ECO:0000256" key="11">
    <source>
        <dbReference type="PROSITE-ProRule" id="PRU01006"/>
    </source>
</evidence>
<feature type="compositionally biased region" description="Polar residues" evidence="12">
    <location>
        <begin position="955"/>
        <end position="976"/>
    </location>
</feature>
<evidence type="ECO:0000256" key="8">
    <source>
        <dbReference type="ARBA" id="ARBA00023136"/>
    </source>
</evidence>
<evidence type="ECO:0000256" key="4">
    <source>
        <dbReference type="ARBA" id="ARBA00022723"/>
    </source>
</evidence>
<dbReference type="InterPro" id="IPR016024">
    <property type="entry name" value="ARM-type_fold"/>
</dbReference>
<dbReference type="GO" id="GO:0007032">
    <property type="term" value="P:endosome organization"/>
    <property type="evidence" value="ECO:0007669"/>
    <property type="project" value="TreeGrafter"/>
</dbReference>
<evidence type="ECO:0000256" key="10">
    <source>
        <dbReference type="PROSITE-ProRule" id="PRU00175"/>
    </source>
</evidence>
<evidence type="ECO:0000256" key="1">
    <source>
        <dbReference type="ARBA" id="ARBA00004492"/>
    </source>
</evidence>
<dbReference type="PROSITE" id="PS50236">
    <property type="entry name" value="CHCR"/>
    <property type="match status" value="1"/>
</dbReference>
<keyword evidence="7" id="KW-0653">Protein transport</keyword>
<reference evidence="15" key="1">
    <citation type="submission" date="2024-02" db="UniProtKB">
        <authorList>
            <consortium name="WormBaseParasite"/>
        </authorList>
    </citation>
    <scope>IDENTIFICATION</scope>
</reference>
<dbReference type="PROSITE" id="PS50089">
    <property type="entry name" value="ZF_RING_2"/>
    <property type="match status" value="1"/>
</dbReference>
<evidence type="ECO:0000256" key="3">
    <source>
        <dbReference type="ARBA" id="ARBA00022448"/>
    </source>
</evidence>
<evidence type="ECO:0000256" key="5">
    <source>
        <dbReference type="ARBA" id="ARBA00022771"/>
    </source>
</evidence>
<dbReference type="InterPro" id="IPR057307">
    <property type="entry name" value="PEP5_VPS11_N"/>
</dbReference>
<keyword evidence="14" id="KW-1185">Reference proteome</keyword>
<comment type="similarity">
    <text evidence="2 9">Belongs to the VPS11 family.</text>
</comment>
<organism evidence="14 15">
    <name type="scientific">Mesorhabditis belari</name>
    <dbReference type="NCBI Taxonomy" id="2138241"/>
    <lineage>
        <taxon>Eukaryota</taxon>
        <taxon>Metazoa</taxon>
        <taxon>Ecdysozoa</taxon>
        <taxon>Nematoda</taxon>
        <taxon>Chromadorea</taxon>
        <taxon>Rhabditida</taxon>
        <taxon>Rhabditina</taxon>
        <taxon>Rhabditomorpha</taxon>
        <taxon>Rhabditoidea</taxon>
        <taxon>Rhabditidae</taxon>
        <taxon>Mesorhabditinae</taxon>
        <taxon>Mesorhabditis</taxon>
    </lineage>
</organism>
<evidence type="ECO:0000313" key="14">
    <source>
        <dbReference type="Proteomes" id="UP000887575"/>
    </source>
</evidence>
<dbReference type="PANTHER" id="PTHR23323:SF24">
    <property type="entry name" value="VACUOLAR PROTEIN SORTING-ASSOCIATED PROTEIN 11 HOMOLOG"/>
    <property type="match status" value="1"/>
</dbReference>
<dbReference type="SUPFAM" id="SSF57850">
    <property type="entry name" value="RING/U-box"/>
    <property type="match status" value="1"/>
</dbReference>
<dbReference type="WBParaSite" id="MBELARI_LOCUS5690">
    <property type="protein sequence ID" value="MBELARI_LOCUS5690"/>
    <property type="gene ID" value="MBELARI_LOCUS5690"/>
</dbReference>
<comment type="subcellular location">
    <subcellularLocation>
        <location evidence="1">Late endosome membrane</location>
        <topology evidence="1">Peripheral membrane protein</topology>
        <orientation evidence="1">Cytoplasmic side</orientation>
    </subcellularLocation>
</comment>
<dbReference type="InterPro" id="IPR013083">
    <property type="entry name" value="Znf_RING/FYVE/PHD"/>
</dbReference>
<dbReference type="InterPro" id="IPR001841">
    <property type="entry name" value="Znf_RING"/>
</dbReference>
<dbReference type="GO" id="GO:0030674">
    <property type="term" value="F:protein-macromolecule adaptor activity"/>
    <property type="evidence" value="ECO:0007669"/>
    <property type="project" value="TreeGrafter"/>
</dbReference>
<dbReference type="AlphaFoldDB" id="A0AAF3FGB2"/>
<dbReference type="GO" id="GO:0006886">
    <property type="term" value="P:intracellular protein transport"/>
    <property type="evidence" value="ECO:0007669"/>
    <property type="project" value="UniProtKB-UniRule"/>
</dbReference>
<dbReference type="GO" id="GO:0048284">
    <property type="term" value="P:organelle fusion"/>
    <property type="evidence" value="ECO:0007669"/>
    <property type="project" value="TreeGrafter"/>
</dbReference>
<name>A0AAF3FGB2_9BILA</name>
<dbReference type="Pfam" id="PF23341">
    <property type="entry name" value="PEP5_VPS11_N"/>
    <property type="match status" value="1"/>
</dbReference>
<evidence type="ECO:0000256" key="7">
    <source>
        <dbReference type="ARBA" id="ARBA00022927"/>
    </source>
</evidence>
<dbReference type="GO" id="GO:0030897">
    <property type="term" value="C:HOPS complex"/>
    <property type="evidence" value="ECO:0007669"/>
    <property type="project" value="TreeGrafter"/>
</dbReference>
<dbReference type="PANTHER" id="PTHR23323">
    <property type="entry name" value="VACUOLAR PROTEIN SORTING-ASSOCIATED PROTEIN"/>
    <property type="match status" value="1"/>
</dbReference>
<protein>
    <recommendedName>
        <fullName evidence="9">Vacuolar protein sorting-associated protein 11 homolog</fullName>
    </recommendedName>
</protein>
<dbReference type="InterPro" id="IPR000547">
    <property type="entry name" value="Clathrin_H-chain/VPS_repeat"/>
</dbReference>
<dbReference type="PIRSF" id="PIRSF007860">
    <property type="entry name" value="VPS11"/>
    <property type="match status" value="1"/>
</dbReference>
<dbReference type="GO" id="GO:0006904">
    <property type="term" value="P:vesicle docking involved in exocytosis"/>
    <property type="evidence" value="ECO:0007669"/>
    <property type="project" value="TreeGrafter"/>
</dbReference>
<dbReference type="InterPro" id="IPR024763">
    <property type="entry name" value="VPS11_C"/>
</dbReference>
<feature type="repeat" description="CHCR" evidence="11">
    <location>
        <begin position="411"/>
        <end position="559"/>
    </location>
</feature>
<feature type="domain" description="RING-type" evidence="13">
    <location>
        <begin position="805"/>
        <end position="843"/>
    </location>
</feature>
<keyword evidence="4" id="KW-0479">Metal-binding</keyword>
<dbReference type="GO" id="GO:0031902">
    <property type="term" value="C:late endosome membrane"/>
    <property type="evidence" value="ECO:0007669"/>
    <property type="project" value="UniProtKB-SubCell"/>
</dbReference>
<dbReference type="Gene3D" id="3.30.40.10">
    <property type="entry name" value="Zinc/RING finger domain, C3HC4 (zinc finger)"/>
    <property type="match status" value="1"/>
</dbReference>
<dbReference type="Proteomes" id="UP000887575">
    <property type="component" value="Unassembled WGS sequence"/>
</dbReference>
<evidence type="ECO:0000256" key="6">
    <source>
        <dbReference type="ARBA" id="ARBA00022833"/>
    </source>
</evidence>
<dbReference type="InterPro" id="IPR057308">
    <property type="entry name" value="CHCR_PEP5_VPS11"/>
</dbReference>
<dbReference type="InterPro" id="IPR016528">
    <property type="entry name" value="VPS11"/>
</dbReference>
<keyword evidence="5 10" id="KW-0863">Zinc-finger</keyword>
<dbReference type="GO" id="GO:0008270">
    <property type="term" value="F:zinc ion binding"/>
    <property type="evidence" value="ECO:0007669"/>
    <property type="project" value="UniProtKB-KW"/>
</dbReference>
<keyword evidence="6" id="KW-0862">Zinc</keyword>
<dbReference type="CDD" id="cd16688">
    <property type="entry name" value="RING-H2_Vps11"/>
    <property type="match status" value="1"/>
</dbReference>
<evidence type="ECO:0000256" key="9">
    <source>
        <dbReference type="PIRNR" id="PIRNR007860"/>
    </source>
</evidence>
<keyword evidence="3" id="KW-0813">Transport</keyword>
<keyword evidence="8 9" id="KW-0472">Membrane</keyword>
<dbReference type="SUPFAM" id="SSF48371">
    <property type="entry name" value="ARM repeat"/>
    <property type="match status" value="1"/>
</dbReference>
<evidence type="ECO:0000313" key="15">
    <source>
        <dbReference type="WBParaSite" id="MBELARI_LOCUS5690"/>
    </source>
</evidence>
<evidence type="ECO:0000256" key="2">
    <source>
        <dbReference type="ARBA" id="ARBA00007070"/>
    </source>
</evidence>
<proteinExistence type="inferred from homology"/>
<dbReference type="GO" id="GO:0007033">
    <property type="term" value="P:vacuole organization"/>
    <property type="evidence" value="ECO:0007669"/>
    <property type="project" value="TreeGrafter"/>
</dbReference>
<sequence length="976" mass="110248">MSQVELGWRRFNFFDKFIINDPEKPGERFLGLKDVVVDCCASVGDVVYLGEEKGAVFRVTKDFKEYFWRCFQHSLAHLKAVGAILLSVGKDEPTESLIKIWNTDQLEKGSPLLMRTIRIGHAQARTSTKCTMVTGDSNLRAVAIGFDDGTVAVYIGDILKDRAVTSQWLRVRDSSPQDGPITGLCLSTLSTTSGPMFVLFVLTPKIIQSHLIENKTIMHTLRHNSPNMNGVDRMCWAFDEIRQELVVANRDMVFFFNAQQCLDPNNTQGKCHALGRAHDTLQLVEADGFIALLTRQPALIPTSEAEWMSLVSVYDVNNKYIGFSCSLPSACTLIRLGSTIMILSRDGTLSALVPKHLNAKLEILYRKNFYDVALSLAKKCEEAVDKLPTIHAKYADYLYSKGDFANAIEQYKDTMGHLEPSYVIKRFLDASKIQQLCAYLETLHAKRLNNSHHTTILINCYAKMADKSKIRKFVEQTTKENCDLEAAISVLRSSSLYEPASLLALKHQMHGHHLRILIDDQRKYDRAIRYLQSLDPIIAVDYLEEYGRSLLEAQPEETMKLITKTVASIKENDFDASRLLKVFIVDSSKSTQFIETIIDKVPPICALTLKQTIIELRLREYVREKGNLQIDTFMSNVIPLISDDTEDHALQLARIFDCPPLQRFILERSEKKSPDLIQFYIKQGKLKDLIESCKKRKDRSLWLETLVFISQIREPIEERLLKEMLDEISSENLVHPLVVLEILSRSETLKVSTVREYVIQWLQKQEKQISEDKKAIVESEKRMVEVQAETEKLHFKVQTIQAAKCCACATALQLPAIHFLCKHSFHVHCFESYAEQADACPACAAKYTPSEQRIAQTEKLMQKGAHAIFQNELKNSSNGISIVADYVGRGLFSATSNTAASVRASHSTDAPRNNYSTNPFDEDNGDERSSNTTSSGGPTLLSRQISRVGRVPSGTKPQTISRNPFDESTNPFDSDE</sequence>
<feature type="compositionally biased region" description="Polar residues" evidence="12">
    <location>
        <begin position="902"/>
        <end position="919"/>
    </location>
</feature>
<feature type="compositionally biased region" description="Polar residues" evidence="12">
    <location>
        <begin position="930"/>
        <end position="945"/>
    </location>
</feature>
<dbReference type="Pfam" id="PF12451">
    <property type="entry name" value="VPS11_C"/>
    <property type="match status" value="1"/>
</dbReference>
<accession>A0AAF3FGB2</accession>